<protein>
    <submittedName>
        <fullName evidence="2">Uncharacterized protein</fullName>
    </submittedName>
</protein>
<name>A0ABN1C6M7_9PSEU</name>
<accession>A0ABN1C6M7</accession>
<evidence type="ECO:0000313" key="3">
    <source>
        <dbReference type="Proteomes" id="UP001500220"/>
    </source>
</evidence>
<dbReference type="EMBL" id="BAAAHC010000005">
    <property type="protein sequence ID" value="GAA0512207.1"/>
    <property type="molecule type" value="Genomic_DNA"/>
</dbReference>
<organism evidence="2 3">
    <name type="scientific">Saccharopolyspora thermophila</name>
    <dbReference type="NCBI Taxonomy" id="89367"/>
    <lineage>
        <taxon>Bacteria</taxon>
        <taxon>Bacillati</taxon>
        <taxon>Actinomycetota</taxon>
        <taxon>Actinomycetes</taxon>
        <taxon>Pseudonocardiales</taxon>
        <taxon>Pseudonocardiaceae</taxon>
        <taxon>Saccharopolyspora</taxon>
    </lineage>
</organism>
<feature type="compositionally biased region" description="Low complexity" evidence="1">
    <location>
        <begin position="63"/>
        <end position="75"/>
    </location>
</feature>
<proteinExistence type="predicted"/>
<comment type="caution">
    <text evidence="2">The sequence shown here is derived from an EMBL/GenBank/DDBJ whole genome shotgun (WGS) entry which is preliminary data.</text>
</comment>
<keyword evidence="3" id="KW-1185">Reference proteome</keyword>
<evidence type="ECO:0000313" key="2">
    <source>
        <dbReference type="EMBL" id="GAA0512207.1"/>
    </source>
</evidence>
<dbReference type="Proteomes" id="UP001500220">
    <property type="component" value="Unassembled WGS sequence"/>
</dbReference>
<gene>
    <name evidence="2" type="ORF">GCM10009545_12780</name>
</gene>
<feature type="region of interest" description="Disordered" evidence="1">
    <location>
        <begin position="1"/>
        <end position="20"/>
    </location>
</feature>
<feature type="region of interest" description="Disordered" evidence="1">
    <location>
        <begin position="62"/>
        <end position="111"/>
    </location>
</feature>
<reference evidence="2 3" key="1">
    <citation type="journal article" date="2019" name="Int. J. Syst. Evol. Microbiol.">
        <title>The Global Catalogue of Microorganisms (GCM) 10K type strain sequencing project: providing services to taxonomists for standard genome sequencing and annotation.</title>
        <authorList>
            <consortium name="The Broad Institute Genomics Platform"/>
            <consortium name="The Broad Institute Genome Sequencing Center for Infectious Disease"/>
            <person name="Wu L."/>
            <person name="Ma J."/>
        </authorList>
    </citation>
    <scope>NUCLEOTIDE SEQUENCE [LARGE SCALE GENOMIC DNA]</scope>
    <source>
        <strain evidence="2 3">JCM 10664</strain>
    </source>
</reference>
<evidence type="ECO:0000256" key="1">
    <source>
        <dbReference type="SAM" id="MobiDB-lite"/>
    </source>
</evidence>
<sequence length="111" mass="11806">MGRTWPGPGERTGRHPDPDALELLAGHKTVADEIIRVYQILSLARERIEHYRMQLGVQQAIEATPPSAAHPSTAAGSRRTPPTIAGKGRGVQATRRRPVPSSLTGGVNGAA</sequence>